<feature type="transmembrane region" description="Helical" evidence="9">
    <location>
        <begin position="87"/>
        <end position="116"/>
    </location>
</feature>
<keyword evidence="8 9" id="KW-0472">Membrane</keyword>
<keyword evidence="3 9" id="KW-0813">Transport</keyword>
<evidence type="ECO:0000256" key="4">
    <source>
        <dbReference type="ARBA" id="ARBA00022475"/>
    </source>
</evidence>
<evidence type="ECO:0000256" key="7">
    <source>
        <dbReference type="ARBA" id="ARBA00022989"/>
    </source>
</evidence>
<evidence type="ECO:0000256" key="1">
    <source>
        <dbReference type="ARBA" id="ARBA00004429"/>
    </source>
</evidence>
<keyword evidence="7 9" id="KW-1133">Transmembrane helix</keyword>
<dbReference type="GO" id="GO:0006865">
    <property type="term" value="P:amino acid transport"/>
    <property type="evidence" value="ECO:0007669"/>
    <property type="project" value="UniProtKB-KW"/>
</dbReference>
<dbReference type="SUPFAM" id="SSF161098">
    <property type="entry name" value="MetI-like"/>
    <property type="match status" value="2"/>
</dbReference>
<evidence type="ECO:0000313" key="11">
    <source>
        <dbReference type="Proteomes" id="UP000182306"/>
    </source>
</evidence>
<comment type="subcellular location">
    <subcellularLocation>
        <location evidence="1">Cell inner membrane</location>
        <topology evidence="1">Multi-pass membrane protein</topology>
    </subcellularLocation>
    <subcellularLocation>
        <location evidence="9">Cell membrane</location>
        <topology evidence="9">Multi-pass membrane protein</topology>
    </subcellularLocation>
</comment>
<dbReference type="KEGG" id="same:SAMCFNEI73_Ch2934"/>
<evidence type="ECO:0000256" key="3">
    <source>
        <dbReference type="ARBA" id="ARBA00022448"/>
    </source>
</evidence>
<dbReference type="Pfam" id="PF00528">
    <property type="entry name" value="BPD_transp_1"/>
    <property type="match status" value="1"/>
</dbReference>
<evidence type="ECO:0000256" key="2">
    <source>
        <dbReference type="ARBA" id="ARBA00010072"/>
    </source>
</evidence>
<dbReference type="OrthoDB" id="9808531at2"/>
<dbReference type="InterPro" id="IPR000515">
    <property type="entry name" value="MetI-like"/>
</dbReference>
<dbReference type="InterPro" id="IPR035906">
    <property type="entry name" value="MetI-like_sf"/>
</dbReference>
<keyword evidence="4" id="KW-1003">Cell membrane</keyword>
<dbReference type="Proteomes" id="UP000182306">
    <property type="component" value="Chromosome"/>
</dbReference>
<dbReference type="PANTHER" id="PTHR30614">
    <property type="entry name" value="MEMBRANE COMPONENT OF AMINO ACID ABC TRANSPORTER"/>
    <property type="match status" value="1"/>
</dbReference>
<reference evidence="10 11" key="1">
    <citation type="submission" date="2015-10" db="EMBL/GenBank/DDBJ databases">
        <title>Genomic differences between typical nodule nitrogen-fixing rhizobial strains and those coming from bean seeds.</title>
        <authorList>
            <person name="Peralta H."/>
            <person name="Aguilar-Vera A."/>
            <person name="Diaz R."/>
            <person name="Mora Y."/>
            <person name="Martinez-Batallar G."/>
            <person name="Salazar E."/>
            <person name="Vargas-Lagunas C."/>
            <person name="Encarnacion S."/>
            <person name="Girard L."/>
            <person name="Mora J."/>
        </authorList>
    </citation>
    <scope>NUCLEOTIDE SEQUENCE [LARGE SCALE GENOMIC DNA]</scope>
    <source>
        <strain evidence="10 11">CFNEI 73</strain>
    </source>
</reference>
<dbReference type="GO" id="GO:0022857">
    <property type="term" value="F:transmembrane transporter activity"/>
    <property type="evidence" value="ECO:0007669"/>
    <property type="project" value="InterPro"/>
</dbReference>
<dbReference type="NCBIfam" id="TIGR01726">
    <property type="entry name" value="HEQRo_perm_3TM"/>
    <property type="match status" value="1"/>
</dbReference>
<dbReference type="InterPro" id="IPR043429">
    <property type="entry name" value="ArtM/GltK/GlnP/TcyL/YhdX-like"/>
</dbReference>
<dbReference type="Gene3D" id="1.10.3720.10">
    <property type="entry name" value="MetI-like"/>
    <property type="match status" value="2"/>
</dbReference>
<evidence type="ECO:0000313" key="10">
    <source>
        <dbReference type="EMBL" id="APG92206.1"/>
    </source>
</evidence>
<feature type="transmembrane region" description="Helical" evidence="9">
    <location>
        <begin position="25"/>
        <end position="44"/>
    </location>
</feature>
<feature type="transmembrane region" description="Helical" evidence="9">
    <location>
        <begin position="137"/>
        <end position="157"/>
    </location>
</feature>
<dbReference type="AlphaFoldDB" id="A0A1L3LQ81"/>
<dbReference type="CDD" id="cd06261">
    <property type="entry name" value="TM_PBP2"/>
    <property type="match status" value="1"/>
</dbReference>
<dbReference type="EMBL" id="CP013107">
    <property type="protein sequence ID" value="APG92206.1"/>
    <property type="molecule type" value="Genomic_DNA"/>
</dbReference>
<accession>A0A1L3LQ81</accession>
<comment type="similarity">
    <text evidence="2">Belongs to the binding-protein-dependent transport system permease family. HisMQ subfamily.</text>
</comment>
<dbReference type="RefSeq" id="WP_064255299.1">
    <property type="nucleotide sequence ID" value="NZ_CP013107.1"/>
</dbReference>
<organism evidence="10 11">
    <name type="scientific">Sinorhizobium americanum</name>
    <dbReference type="NCBI Taxonomy" id="194963"/>
    <lineage>
        <taxon>Bacteria</taxon>
        <taxon>Pseudomonadati</taxon>
        <taxon>Pseudomonadota</taxon>
        <taxon>Alphaproteobacteria</taxon>
        <taxon>Hyphomicrobiales</taxon>
        <taxon>Rhizobiaceae</taxon>
        <taxon>Sinorhizobium/Ensifer group</taxon>
        <taxon>Sinorhizobium</taxon>
    </lineage>
</organism>
<dbReference type="GO" id="GO:0043190">
    <property type="term" value="C:ATP-binding cassette (ABC) transporter complex"/>
    <property type="evidence" value="ECO:0007669"/>
    <property type="project" value="InterPro"/>
</dbReference>
<feature type="transmembrane region" description="Helical" evidence="9">
    <location>
        <begin position="209"/>
        <end position="226"/>
    </location>
</feature>
<feature type="transmembrane region" description="Helical" evidence="9">
    <location>
        <begin position="387"/>
        <end position="408"/>
    </location>
</feature>
<evidence type="ECO:0000256" key="8">
    <source>
        <dbReference type="ARBA" id="ARBA00023136"/>
    </source>
</evidence>
<dbReference type="PANTHER" id="PTHR30614:SF37">
    <property type="entry name" value="AMINO-ACID ABC TRANSPORTER PERMEASE PROTEIN YHDX-RELATED"/>
    <property type="match status" value="1"/>
</dbReference>
<evidence type="ECO:0000256" key="9">
    <source>
        <dbReference type="RuleBase" id="RU363032"/>
    </source>
</evidence>
<name>A0A1L3LQ81_9HYPH</name>
<protein>
    <submittedName>
        <fullName evidence="10">Glutamate/glutamine/aspartate/asparagine transport system permease protein bztB</fullName>
    </submittedName>
</protein>
<feature type="transmembrane region" description="Helical" evidence="9">
    <location>
        <begin position="247"/>
        <end position="265"/>
    </location>
</feature>
<dbReference type="STRING" id="194963.SAMCFNEI73_Ch2934"/>
<dbReference type="PROSITE" id="PS50928">
    <property type="entry name" value="ABC_TM1"/>
    <property type="match status" value="1"/>
</dbReference>
<proteinExistence type="inferred from homology"/>
<gene>
    <name evidence="10" type="ORF">SAMCFNEI73_Ch2934</name>
</gene>
<evidence type="ECO:0000256" key="5">
    <source>
        <dbReference type="ARBA" id="ARBA00022692"/>
    </source>
</evidence>
<sequence>MAMKSGASREPFQLSMLFNDSRYRARTIQVFAFIILVLAATWLLDNTIRNLAALGKDFSFGFLWSTAGYDISPRAIDYSSTSSHARAALVGLLNTLIVAAMACVTATILGVFAGVLRLSNNWVVARLMTVYVESFRNVPALLWIIVVAAVMSEAMPAPNAFRGENPRASMVLWDSVAVTNRGIYLPVPDFTRSLGQAELALGALDLNDIAILGVLSLSFLIHRGLVKHAQRVQSATGRRPITWWKSLCIFALPMVALLYALGFHLDYPALKGLNFTGGLQLRNSFIALWIGLSVYTGAFIAEIVRSGILAISRGQTEAALALGLSPARTMRLVILPQALRIIIPPLISQYLNITKNTSLGLAVGYMDLRSTLGGITINQTGRELEGMLLMMLTYVAISLSISVVMNIYNDRVRLQER</sequence>
<keyword evidence="11" id="KW-1185">Reference proteome</keyword>
<feature type="transmembrane region" description="Helical" evidence="9">
    <location>
        <begin position="285"/>
        <end position="311"/>
    </location>
</feature>
<evidence type="ECO:0000256" key="6">
    <source>
        <dbReference type="ARBA" id="ARBA00022970"/>
    </source>
</evidence>
<dbReference type="InterPro" id="IPR010065">
    <property type="entry name" value="AA_ABC_transptr_permease_3TM"/>
</dbReference>
<keyword evidence="5 9" id="KW-0812">Transmembrane</keyword>
<keyword evidence="6" id="KW-0029">Amino-acid transport</keyword>